<dbReference type="Pfam" id="PF09994">
    <property type="entry name" value="T6SS_Tle1-like_cat"/>
    <property type="match status" value="1"/>
</dbReference>
<comment type="caution">
    <text evidence="3">The sequence shown here is derived from an EMBL/GenBank/DDBJ whole genome shotgun (WGS) entry which is preliminary data.</text>
</comment>
<dbReference type="PANTHER" id="PTHR33840:SF1">
    <property type="entry name" value="TLE1 PHOSPHOLIPASE DOMAIN-CONTAINING PROTEIN"/>
    <property type="match status" value="1"/>
</dbReference>
<feature type="region of interest" description="Disordered" evidence="1">
    <location>
        <begin position="318"/>
        <end position="354"/>
    </location>
</feature>
<feature type="region of interest" description="Disordered" evidence="1">
    <location>
        <begin position="605"/>
        <end position="666"/>
    </location>
</feature>
<gene>
    <name evidence="3" type="ORF">HRR80_003643</name>
</gene>
<accession>A0AAN6EWH6</accession>
<evidence type="ECO:0000313" key="3">
    <source>
        <dbReference type="EMBL" id="KAJ8992543.1"/>
    </source>
</evidence>
<evidence type="ECO:0000256" key="1">
    <source>
        <dbReference type="SAM" id="MobiDB-lite"/>
    </source>
</evidence>
<proteinExistence type="predicted"/>
<organism evidence="3 4">
    <name type="scientific">Exophiala dermatitidis</name>
    <name type="common">Black yeast-like fungus</name>
    <name type="synonym">Wangiella dermatitidis</name>
    <dbReference type="NCBI Taxonomy" id="5970"/>
    <lineage>
        <taxon>Eukaryota</taxon>
        <taxon>Fungi</taxon>
        <taxon>Dikarya</taxon>
        <taxon>Ascomycota</taxon>
        <taxon>Pezizomycotina</taxon>
        <taxon>Eurotiomycetes</taxon>
        <taxon>Chaetothyriomycetidae</taxon>
        <taxon>Chaetothyriales</taxon>
        <taxon>Herpotrichiellaceae</taxon>
        <taxon>Exophiala</taxon>
    </lineage>
</organism>
<evidence type="ECO:0000313" key="4">
    <source>
        <dbReference type="Proteomes" id="UP001161757"/>
    </source>
</evidence>
<evidence type="ECO:0000259" key="2">
    <source>
        <dbReference type="Pfam" id="PF09994"/>
    </source>
</evidence>
<dbReference type="PANTHER" id="PTHR33840">
    <property type="match status" value="1"/>
</dbReference>
<name>A0AAN6EWH6_EXODE</name>
<dbReference type="InterPro" id="IPR018712">
    <property type="entry name" value="Tle1-like_cat"/>
</dbReference>
<sequence length="666" mass="73112">MAHPEQPRKRIVVCCDGTWKDSDGDYQTPSNVTRIARAIAPVGVDTSTGGPDQPTPIPQVVFYQNGVGTGSNSLYDKYIGGATGEGLAEHIREAYSFICLNYNPGDEIFLIGFSRGAFTARSISSLINAAGLLTAKGLEFFVQVFEDWEFQQKKDFKSKWPNLPFVGHKPPVTDPHYQRQLIERGLTRPNIKVKCVAVWDTVGGLGIPMIGLLPQPPSTDFAFVDTRVESNIEYAFQALALDEHRRSFSPTVWDWPRVEPHDLKVLKQTWFPGVHSDIGGSYDDTALANLTLAWMVAQLDPILTIKHDYIMELIRPSSKDHGHHGHHDGVQGGGGDQSFANEGGIQGGGHQSFTHDGRAVTVHNTLPHLRPWGLGKIHDSFTFFFKLGGSRVRTPGEYREQELASQHGMLVWMVSKLHDRLRRLLPGKAGKQVPLLPRLQRTNETIHSSVRIRMGRDGLGYNDKGKYDCDALQGWVMHGVETDPETPIAESTPGSAVGKMTSVVWKKVVPAEKVVDVDVDASVDGGKRVSVVEDYEEGEGVKKTQVIELPEEPLGQFERTILRFWPEINSGFDSIVPGKHAKKLNKAGTYPVGWDRFHLFGGHKKKKDGGYEGGGLPAGADGDGDGLRNRGKNTRNADAADGGGTPAATRDDGLKLVTPDSRIETT</sequence>
<dbReference type="EMBL" id="JAJGCB010000005">
    <property type="protein sequence ID" value="KAJ8992543.1"/>
    <property type="molecule type" value="Genomic_DNA"/>
</dbReference>
<feature type="domain" description="T6SS Phospholipase effector Tle1-like catalytic" evidence="2">
    <location>
        <begin position="9"/>
        <end position="298"/>
    </location>
</feature>
<protein>
    <recommendedName>
        <fullName evidence="2">T6SS Phospholipase effector Tle1-like catalytic domain-containing protein</fullName>
    </recommendedName>
</protein>
<reference evidence="3" key="1">
    <citation type="submission" date="2023-01" db="EMBL/GenBank/DDBJ databases">
        <title>Exophiala dermititidis isolated from Cystic Fibrosis Patient.</title>
        <authorList>
            <person name="Kurbessoian T."/>
            <person name="Crocker A."/>
            <person name="Murante D."/>
            <person name="Hogan D.A."/>
            <person name="Stajich J.E."/>
        </authorList>
    </citation>
    <scope>NUCLEOTIDE SEQUENCE</scope>
    <source>
        <strain evidence="3">Ex8</strain>
    </source>
</reference>
<dbReference type="AlphaFoldDB" id="A0AAN6EWH6"/>
<dbReference type="Proteomes" id="UP001161757">
    <property type="component" value="Unassembled WGS sequence"/>
</dbReference>